<keyword evidence="2" id="KW-1185">Reference proteome</keyword>
<evidence type="ECO:0000313" key="1">
    <source>
        <dbReference type="EMBL" id="ODV97186.1"/>
    </source>
</evidence>
<evidence type="ECO:0000313" key="2">
    <source>
        <dbReference type="Proteomes" id="UP000094236"/>
    </source>
</evidence>
<dbReference type="OrthoDB" id="434319at2759"/>
<organism evidence="1 2">
    <name type="scientific">Pachysolen tannophilus NRRL Y-2460</name>
    <dbReference type="NCBI Taxonomy" id="669874"/>
    <lineage>
        <taxon>Eukaryota</taxon>
        <taxon>Fungi</taxon>
        <taxon>Dikarya</taxon>
        <taxon>Ascomycota</taxon>
        <taxon>Saccharomycotina</taxon>
        <taxon>Pichiomycetes</taxon>
        <taxon>Pachysolenaceae</taxon>
        <taxon>Pachysolen</taxon>
    </lineage>
</organism>
<accession>A0A1E4TZL9</accession>
<dbReference type="AlphaFoldDB" id="A0A1E4TZL9"/>
<dbReference type="Proteomes" id="UP000094236">
    <property type="component" value="Unassembled WGS sequence"/>
</dbReference>
<proteinExistence type="predicted"/>
<sequence length="137" mass="16457">MIARFLTNRIRKNINLRTKCVNYKNVFYIKNNNNNNNNNNNININVGIFFYSTSIKEKQEALLIYNELNSILKNKTLTNSIKEELILDIFKKNQFGSLYDNRYQELLSLLKLNKQYDTLWDIAAIFERYHQDKQENH</sequence>
<reference evidence="2" key="1">
    <citation type="submission" date="2016-05" db="EMBL/GenBank/DDBJ databases">
        <title>Comparative genomics of biotechnologically important yeasts.</title>
        <authorList>
            <consortium name="DOE Joint Genome Institute"/>
            <person name="Riley R."/>
            <person name="Haridas S."/>
            <person name="Wolfe K.H."/>
            <person name="Lopes M.R."/>
            <person name="Hittinger C.T."/>
            <person name="Goker M."/>
            <person name="Salamov A."/>
            <person name="Wisecaver J."/>
            <person name="Long T.M."/>
            <person name="Aerts A.L."/>
            <person name="Barry K."/>
            <person name="Choi C."/>
            <person name="Clum A."/>
            <person name="Coughlan A.Y."/>
            <person name="Deshpande S."/>
            <person name="Douglass A.P."/>
            <person name="Hanson S.J."/>
            <person name="Klenk H.-P."/>
            <person name="Labutti K."/>
            <person name="Lapidus A."/>
            <person name="Lindquist E."/>
            <person name="Lipzen A."/>
            <person name="Meier-Kolthoff J.P."/>
            <person name="Ohm R.A."/>
            <person name="Otillar R.P."/>
            <person name="Pangilinan J."/>
            <person name="Peng Y."/>
            <person name="Rokas A."/>
            <person name="Rosa C.A."/>
            <person name="Scheuner C."/>
            <person name="Sibirny A.A."/>
            <person name="Slot J.C."/>
            <person name="Stielow J.B."/>
            <person name="Sun H."/>
            <person name="Kurtzman C.P."/>
            <person name="Blackwell M."/>
            <person name="Grigoriev I.V."/>
            <person name="Jeffries T.W."/>
        </authorList>
    </citation>
    <scope>NUCLEOTIDE SEQUENCE [LARGE SCALE GENOMIC DNA]</scope>
    <source>
        <strain evidence="2">NRRL Y-2460</strain>
    </source>
</reference>
<protein>
    <submittedName>
        <fullName evidence="1">Uncharacterized protein</fullName>
    </submittedName>
</protein>
<dbReference type="EMBL" id="KV454012">
    <property type="protein sequence ID" value="ODV97186.1"/>
    <property type="molecule type" value="Genomic_DNA"/>
</dbReference>
<name>A0A1E4TZL9_PACTA</name>
<gene>
    <name evidence="1" type="ORF">PACTADRAFT_48935</name>
</gene>